<dbReference type="PROSITE" id="PS50943">
    <property type="entry name" value="HTH_CROC1"/>
    <property type="match status" value="1"/>
</dbReference>
<dbReference type="InterPro" id="IPR010982">
    <property type="entry name" value="Lambda_DNA-bd_dom_sf"/>
</dbReference>
<name>D0LP16_HALO1</name>
<organism evidence="2 3">
    <name type="scientific">Haliangium ochraceum (strain DSM 14365 / JCM 11303 / SMP-2)</name>
    <dbReference type="NCBI Taxonomy" id="502025"/>
    <lineage>
        <taxon>Bacteria</taxon>
        <taxon>Pseudomonadati</taxon>
        <taxon>Myxococcota</taxon>
        <taxon>Polyangia</taxon>
        <taxon>Haliangiales</taxon>
        <taxon>Kofleriaceae</taxon>
        <taxon>Haliangium</taxon>
    </lineage>
</organism>
<evidence type="ECO:0000313" key="2">
    <source>
        <dbReference type="EMBL" id="ACY18842.1"/>
    </source>
</evidence>
<dbReference type="Gene3D" id="1.10.260.40">
    <property type="entry name" value="lambda repressor-like DNA-binding domains"/>
    <property type="match status" value="1"/>
</dbReference>
<dbReference type="CDD" id="cd00093">
    <property type="entry name" value="HTH_XRE"/>
    <property type="match status" value="1"/>
</dbReference>
<sequence length="123" mass="13446">MNEVAFSHALGQRLRLVREGLGMGQGELASACGVSDARYQEIEAGSYLPSIDELIAISDALDIDVSFFCEDILKPEIPGLMALLQRLLRAPARLLSLVEHLIEVMEEPDGEPHTEPQDTVSSE</sequence>
<dbReference type="HOGENOM" id="CLU_2012070_0_0_7"/>
<dbReference type="KEGG" id="hoh:Hoch_6372"/>
<accession>D0LP16</accession>
<dbReference type="EMBL" id="CP001804">
    <property type="protein sequence ID" value="ACY18842.1"/>
    <property type="molecule type" value="Genomic_DNA"/>
</dbReference>
<evidence type="ECO:0000313" key="3">
    <source>
        <dbReference type="Proteomes" id="UP000001880"/>
    </source>
</evidence>
<dbReference type="AlphaFoldDB" id="D0LP16"/>
<dbReference type="Pfam" id="PF01381">
    <property type="entry name" value="HTH_3"/>
    <property type="match status" value="1"/>
</dbReference>
<evidence type="ECO:0000259" key="1">
    <source>
        <dbReference type="PROSITE" id="PS50943"/>
    </source>
</evidence>
<dbReference type="RefSeq" id="WP_012831434.1">
    <property type="nucleotide sequence ID" value="NC_013440.1"/>
</dbReference>
<feature type="domain" description="HTH cro/C1-type" evidence="1">
    <location>
        <begin position="14"/>
        <end position="68"/>
    </location>
</feature>
<dbReference type="eggNOG" id="COG1396">
    <property type="taxonomic scope" value="Bacteria"/>
</dbReference>
<gene>
    <name evidence="2" type="ordered locus">Hoch_6372</name>
</gene>
<dbReference type="SUPFAM" id="SSF47413">
    <property type="entry name" value="lambda repressor-like DNA-binding domains"/>
    <property type="match status" value="1"/>
</dbReference>
<reference evidence="2 3" key="1">
    <citation type="journal article" date="2010" name="Stand. Genomic Sci.">
        <title>Complete genome sequence of Haliangium ochraceum type strain (SMP-2).</title>
        <authorList>
            <consortium name="US DOE Joint Genome Institute (JGI-PGF)"/>
            <person name="Ivanova N."/>
            <person name="Daum C."/>
            <person name="Lang E."/>
            <person name="Abt B."/>
            <person name="Kopitz M."/>
            <person name="Saunders E."/>
            <person name="Lapidus A."/>
            <person name="Lucas S."/>
            <person name="Glavina Del Rio T."/>
            <person name="Nolan M."/>
            <person name="Tice H."/>
            <person name="Copeland A."/>
            <person name="Cheng J.F."/>
            <person name="Chen F."/>
            <person name="Bruce D."/>
            <person name="Goodwin L."/>
            <person name="Pitluck S."/>
            <person name="Mavromatis K."/>
            <person name="Pati A."/>
            <person name="Mikhailova N."/>
            <person name="Chen A."/>
            <person name="Palaniappan K."/>
            <person name="Land M."/>
            <person name="Hauser L."/>
            <person name="Chang Y.J."/>
            <person name="Jeffries C.D."/>
            <person name="Detter J.C."/>
            <person name="Brettin T."/>
            <person name="Rohde M."/>
            <person name="Goker M."/>
            <person name="Bristow J."/>
            <person name="Markowitz V."/>
            <person name="Eisen J.A."/>
            <person name="Hugenholtz P."/>
            <person name="Kyrpides N.C."/>
            <person name="Klenk H.P."/>
        </authorList>
    </citation>
    <scope>NUCLEOTIDE SEQUENCE [LARGE SCALE GENOMIC DNA]</scope>
    <source>
        <strain evidence="3">DSM 14365 / CIP 107738 / JCM 11303 / AJ 13395 / SMP-2</strain>
    </source>
</reference>
<protein>
    <submittedName>
        <fullName evidence="2">Transcriptional regulator, XRE family</fullName>
    </submittedName>
</protein>
<dbReference type="GO" id="GO:0003677">
    <property type="term" value="F:DNA binding"/>
    <property type="evidence" value="ECO:0007669"/>
    <property type="project" value="InterPro"/>
</dbReference>
<keyword evidence="3" id="KW-1185">Reference proteome</keyword>
<dbReference type="SMART" id="SM00530">
    <property type="entry name" value="HTH_XRE"/>
    <property type="match status" value="1"/>
</dbReference>
<dbReference type="InterPro" id="IPR001387">
    <property type="entry name" value="Cro/C1-type_HTH"/>
</dbReference>
<dbReference type="STRING" id="502025.Hoch_6372"/>
<proteinExistence type="predicted"/>
<dbReference type="Proteomes" id="UP000001880">
    <property type="component" value="Chromosome"/>
</dbReference>